<proteinExistence type="inferred from homology"/>
<gene>
    <name evidence="3" type="ORF">JQS43_09110</name>
</gene>
<dbReference type="KEGG" id="nhy:JQS43_09110"/>
<protein>
    <submittedName>
        <fullName evidence="3">Enoyl-CoA hydratase</fullName>
        <ecNumber evidence="3">4.2.1.17</ecNumber>
    </submittedName>
</protein>
<dbReference type="EMBL" id="CP070499">
    <property type="protein sequence ID" value="QSB16416.1"/>
    <property type="molecule type" value="Genomic_DNA"/>
</dbReference>
<accession>A0A895YNX8</accession>
<dbReference type="PANTHER" id="PTHR11941">
    <property type="entry name" value="ENOYL-COA HYDRATASE-RELATED"/>
    <property type="match status" value="1"/>
</dbReference>
<dbReference type="CDD" id="cd06558">
    <property type="entry name" value="crotonase-like"/>
    <property type="match status" value="1"/>
</dbReference>
<dbReference type="Gene3D" id="3.90.226.10">
    <property type="entry name" value="2-enoyl-CoA Hydratase, Chain A, domain 1"/>
    <property type="match status" value="1"/>
</dbReference>
<sequence length="258" mass="26412">MAGEKVTLTHGDHPGVRILALTDPDRRNAIGPQLRDELAAAVAAVAADGEARALVVTGAGRAFCAGADLPAVFGQPDRPVAEIRRDLQAIYRSFLVVAELTIPTIAAVQGPAVGAGLNLAMCCDLRIAGPQATFAATFTRLGLHPGGGCTHFLVRALGPQRALAMLLDGGTLTAEEAVQRGLALSVAADPVATATAAAAQYAALDPELVRDIKRSVQLAETAGLGPTLEFESWAQASTATGDQIRAAVAKLTTPPGRS</sequence>
<name>A0A895YNX8_9ACTN</name>
<dbReference type="AlphaFoldDB" id="A0A895YNX8"/>
<keyword evidence="3" id="KW-0456">Lyase</keyword>
<keyword evidence="4" id="KW-1185">Reference proteome</keyword>
<organism evidence="3 4">
    <name type="scientific">Natronosporangium hydrolyticum</name>
    <dbReference type="NCBI Taxonomy" id="2811111"/>
    <lineage>
        <taxon>Bacteria</taxon>
        <taxon>Bacillati</taxon>
        <taxon>Actinomycetota</taxon>
        <taxon>Actinomycetes</taxon>
        <taxon>Micromonosporales</taxon>
        <taxon>Micromonosporaceae</taxon>
        <taxon>Natronosporangium</taxon>
    </lineage>
</organism>
<dbReference type="InterPro" id="IPR029045">
    <property type="entry name" value="ClpP/crotonase-like_dom_sf"/>
</dbReference>
<dbReference type="EC" id="4.2.1.17" evidence="3"/>
<evidence type="ECO:0000256" key="1">
    <source>
        <dbReference type="ARBA" id="ARBA00005254"/>
    </source>
</evidence>
<dbReference type="GO" id="GO:0006635">
    <property type="term" value="P:fatty acid beta-oxidation"/>
    <property type="evidence" value="ECO:0007669"/>
    <property type="project" value="TreeGrafter"/>
</dbReference>
<dbReference type="Pfam" id="PF00378">
    <property type="entry name" value="ECH_1"/>
    <property type="match status" value="1"/>
</dbReference>
<dbReference type="PROSITE" id="PS00166">
    <property type="entry name" value="ENOYL_COA_HYDRATASE"/>
    <property type="match status" value="1"/>
</dbReference>
<dbReference type="NCBIfam" id="NF004525">
    <property type="entry name" value="PRK05870.1"/>
    <property type="match status" value="1"/>
</dbReference>
<reference evidence="3" key="1">
    <citation type="submission" date="2021-02" db="EMBL/GenBank/DDBJ databases">
        <title>Natrosporangium hydrolyticum gen. nov., sp. nov, a haloalkaliphilic actinobacterium from a soda solonchak soil.</title>
        <authorList>
            <person name="Sorokin D.Y."/>
            <person name="Khijniak T.V."/>
            <person name="Zakharycheva A.P."/>
            <person name="Boueva O.V."/>
            <person name="Ariskina E.V."/>
            <person name="Hahnke R.L."/>
            <person name="Bunk B."/>
            <person name="Sproer C."/>
            <person name="Schumann P."/>
            <person name="Evtushenko L.I."/>
            <person name="Kublanov I.V."/>
        </authorList>
    </citation>
    <scope>NUCLEOTIDE SEQUENCE</scope>
    <source>
        <strain evidence="3">DSM 106523</strain>
    </source>
</reference>
<dbReference type="InterPro" id="IPR001753">
    <property type="entry name" value="Enoyl-CoA_hydra/iso"/>
</dbReference>
<dbReference type="PANTHER" id="PTHR11941:SF54">
    <property type="entry name" value="ENOYL-COA HYDRATASE, MITOCHONDRIAL"/>
    <property type="match status" value="1"/>
</dbReference>
<evidence type="ECO:0000313" key="4">
    <source>
        <dbReference type="Proteomes" id="UP000662857"/>
    </source>
</evidence>
<dbReference type="SUPFAM" id="SSF52096">
    <property type="entry name" value="ClpP/crotonase"/>
    <property type="match status" value="1"/>
</dbReference>
<evidence type="ECO:0000313" key="3">
    <source>
        <dbReference type="EMBL" id="QSB16416.1"/>
    </source>
</evidence>
<dbReference type="RefSeq" id="WP_239678631.1">
    <property type="nucleotide sequence ID" value="NZ_CP070499.1"/>
</dbReference>
<evidence type="ECO:0000256" key="2">
    <source>
        <dbReference type="RuleBase" id="RU003707"/>
    </source>
</evidence>
<dbReference type="GO" id="GO:0004300">
    <property type="term" value="F:enoyl-CoA hydratase activity"/>
    <property type="evidence" value="ECO:0007669"/>
    <property type="project" value="UniProtKB-EC"/>
</dbReference>
<dbReference type="Proteomes" id="UP000662857">
    <property type="component" value="Chromosome"/>
</dbReference>
<comment type="similarity">
    <text evidence="1 2">Belongs to the enoyl-CoA hydratase/isomerase family.</text>
</comment>
<dbReference type="InterPro" id="IPR018376">
    <property type="entry name" value="Enoyl-CoA_hyd/isom_CS"/>
</dbReference>